<dbReference type="InterPro" id="IPR029044">
    <property type="entry name" value="Nucleotide-diphossugar_trans"/>
</dbReference>
<dbReference type="SUPFAM" id="SSF53448">
    <property type="entry name" value="Nucleotide-diphospho-sugar transferases"/>
    <property type="match status" value="1"/>
</dbReference>
<evidence type="ECO:0000313" key="1">
    <source>
        <dbReference type="EMBL" id="CAI5450202.1"/>
    </source>
</evidence>
<keyword evidence="2" id="KW-1185">Reference proteome</keyword>
<dbReference type="OrthoDB" id="407658at2759"/>
<dbReference type="PANTHER" id="PTHR31562">
    <property type="entry name" value="PROTEIN CBG18972"/>
    <property type="match status" value="1"/>
</dbReference>
<dbReference type="InterPro" id="IPR004988">
    <property type="entry name" value="DUF273"/>
</dbReference>
<gene>
    <name evidence="1" type="ORF">CAMP_LOCUS12839</name>
</gene>
<proteinExistence type="predicted"/>
<evidence type="ECO:0000313" key="2">
    <source>
        <dbReference type="Proteomes" id="UP001152747"/>
    </source>
</evidence>
<comment type="caution">
    <text evidence="1">The sequence shown here is derived from an EMBL/GenBank/DDBJ whole genome shotgun (WGS) entry which is preliminary data.</text>
</comment>
<reference evidence="1" key="1">
    <citation type="submission" date="2022-11" db="EMBL/GenBank/DDBJ databases">
        <authorList>
            <person name="Kikuchi T."/>
        </authorList>
    </citation>
    <scope>NUCLEOTIDE SEQUENCE</scope>
    <source>
        <strain evidence="1">PS1010</strain>
    </source>
</reference>
<dbReference type="Proteomes" id="UP001152747">
    <property type="component" value="Unassembled WGS sequence"/>
</dbReference>
<accession>A0A9P1IU24</accession>
<sequence length="373" mass="43026">MSTTNCWKNLAFLISLIFLAYLIFTTENFYETTISMAKNSYENFGGQENLRIAIVIVITAGTKVENYEIATKSVHCYAKIQGYDFIHVLDNNFGCNHKDKFFRRHCVAAKILPKYDAILFLDADIGVVNPKKRIEEFMDEDVDLTFYDRFYNWEIMAGSYIARNTPYAVQMLEDFADYEYKLPKSFHGTDNGALHIFLAKKLFPHSSVEIENCEKIYNKSGGYEDLFTYEACIRQILGAQEKMGKVRIFKKGTGWARDVWLNSGIWNGERDFMLHGWKMNQLKKTPNGTIMTTTMGWSQWYNPFLGPFDVEKCSPSNSTWQYDLRLIGTRENIEANHLDYEKQVAIKQIKSGARMAELLVPKLVDANGKSKTV</sequence>
<organism evidence="1 2">
    <name type="scientific">Caenorhabditis angaria</name>
    <dbReference type="NCBI Taxonomy" id="860376"/>
    <lineage>
        <taxon>Eukaryota</taxon>
        <taxon>Metazoa</taxon>
        <taxon>Ecdysozoa</taxon>
        <taxon>Nematoda</taxon>
        <taxon>Chromadorea</taxon>
        <taxon>Rhabditida</taxon>
        <taxon>Rhabditina</taxon>
        <taxon>Rhabditomorpha</taxon>
        <taxon>Rhabditoidea</taxon>
        <taxon>Rhabditidae</taxon>
        <taxon>Peloderinae</taxon>
        <taxon>Caenorhabditis</taxon>
    </lineage>
</organism>
<dbReference type="Pfam" id="PF03314">
    <property type="entry name" value="DUF273"/>
    <property type="match status" value="1"/>
</dbReference>
<dbReference type="Gene3D" id="3.90.550.10">
    <property type="entry name" value="Spore Coat Polysaccharide Biosynthesis Protein SpsA, Chain A"/>
    <property type="match status" value="1"/>
</dbReference>
<protein>
    <recommendedName>
        <fullName evidence="3">Nucleotide-diphospho-sugar transferase domain-containing protein</fullName>
    </recommendedName>
</protein>
<evidence type="ECO:0008006" key="3">
    <source>
        <dbReference type="Google" id="ProtNLM"/>
    </source>
</evidence>
<dbReference type="PANTHER" id="PTHR31562:SF13">
    <property type="entry name" value="NUCLEOTID_TRANS DOMAIN-CONTAINING PROTEIN-RELATED"/>
    <property type="match status" value="1"/>
</dbReference>
<dbReference type="AlphaFoldDB" id="A0A9P1IU24"/>
<dbReference type="EMBL" id="CANHGI010000005">
    <property type="protein sequence ID" value="CAI5450202.1"/>
    <property type="molecule type" value="Genomic_DNA"/>
</dbReference>
<name>A0A9P1IU24_9PELO</name>